<gene>
    <name evidence="2" type="ORF">Y958_12580</name>
</gene>
<dbReference type="Pfam" id="PF09538">
    <property type="entry name" value="FYDLN_acid"/>
    <property type="match status" value="1"/>
</dbReference>
<proteinExistence type="predicted"/>
<dbReference type="NCBIfam" id="TIGR02300">
    <property type="entry name" value="FYDLN_acid"/>
    <property type="match status" value="1"/>
</dbReference>
<dbReference type="EMBL" id="CP022110">
    <property type="protein sequence ID" value="ASG21554.1"/>
    <property type="molecule type" value="Genomic_DNA"/>
</dbReference>
<evidence type="ECO:0000313" key="3">
    <source>
        <dbReference type="Proteomes" id="UP000197153"/>
    </source>
</evidence>
<dbReference type="InterPro" id="IPR012644">
    <property type="entry name" value="CHP02300_FYDLN_acid"/>
</dbReference>
<organism evidence="2 3">
    <name type="scientific">Nitrospirillum viridazoti CBAmc</name>
    <dbReference type="NCBI Taxonomy" id="1441467"/>
    <lineage>
        <taxon>Bacteria</taxon>
        <taxon>Pseudomonadati</taxon>
        <taxon>Pseudomonadota</taxon>
        <taxon>Alphaproteobacteria</taxon>
        <taxon>Rhodospirillales</taxon>
        <taxon>Azospirillaceae</taxon>
        <taxon>Nitrospirillum</taxon>
        <taxon>Nitrospirillum viridazoti</taxon>
    </lineage>
</organism>
<keyword evidence="3" id="KW-1185">Reference proteome</keyword>
<reference evidence="2 3" key="1">
    <citation type="submission" date="2017-06" db="EMBL/GenBank/DDBJ databases">
        <title>Complete genome sequence of Nitrospirillum amazonense strain CBAmC, an endophytic nitrogen-fixing and plant growth-promoting bacterium, isolated from sugarcane.</title>
        <authorList>
            <person name="Schwab S."/>
            <person name="dos Santos Teixeira K.R."/>
            <person name="Simoes Araujo J.L."/>
            <person name="Soares Vidal M."/>
            <person name="Borges de Freitas H.R."/>
            <person name="Rivello Crivelaro A.L."/>
            <person name="Bueno de Camargo Nunes A."/>
            <person name="dos Santos C.M."/>
            <person name="Palmeira da Silva Rosa D."/>
            <person name="da Silva Padilha D."/>
            <person name="da Silva E."/>
            <person name="Araujo Terra L."/>
            <person name="Soares Mendes V."/>
            <person name="Farinelli L."/>
            <person name="Magalhaes Cruz L."/>
            <person name="Baldani J.I."/>
        </authorList>
    </citation>
    <scope>NUCLEOTIDE SEQUENCE [LARGE SCALE GENOMIC DNA]</scope>
    <source>
        <strain evidence="2 3">CBAmC</strain>
    </source>
</reference>
<dbReference type="AlphaFoldDB" id="A0A248JTJ1"/>
<dbReference type="RefSeq" id="WP_040843019.1">
    <property type="nucleotide sequence ID" value="NZ_CP022110.1"/>
</dbReference>
<evidence type="ECO:0000313" key="2">
    <source>
        <dbReference type="EMBL" id="ASG21554.1"/>
    </source>
</evidence>
<feature type="region of interest" description="Disordered" evidence="1">
    <location>
        <begin position="53"/>
        <end position="134"/>
    </location>
</feature>
<feature type="compositionally biased region" description="Acidic residues" evidence="1">
    <location>
        <begin position="61"/>
        <end position="134"/>
    </location>
</feature>
<evidence type="ECO:0000256" key="1">
    <source>
        <dbReference type="SAM" id="MobiDB-lite"/>
    </source>
</evidence>
<sequence length="134" mass="14961">MAKPEWGTKRICPNCGTRYYDMRKNPPTCPSCSTVFDPEALLKSRRARPILADDTKKPVLDDEDTGVEVEDEEKEEVLEEAEVDLEVDDLEEAETADEVPGDDDEDVLLEDAEELGDEDDVGEVVDVEGGDEDR</sequence>
<dbReference type="Proteomes" id="UP000197153">
    <property type="component" value="Chromosome 1"/>
</dbReference>
<dbReference type="KEGG" id="nao:Y958_12580"/>
<protein>
    <submittedName>
        <fullName evidence="2">TIGR02300 family protein</fullName>
    </submittedName>
</protein>
<accession>A0A248JTJ1</accession>
<name>A0A248JTJ1_9PROT</name>